<comment type="catalytic activity">
    <reaction evidence="7">
        <text>an acyl-CoA + a 1,2-diacyl-sn-glycerol = a triacyl-sn-glycerol + CoA</text>
        <dbReference type="Rhea" id="RHEA:10868"/>
        <dbReference type="ChEBI" id="CHEBI:17815"/>
        <dbReference type="ChEBI" id="CHEBI:57287"/>
        <dbReference type="ChEBI" id="CHEBI:58342"/>
        <dbReference type="ChEBI" id="CHEBI:64615"/>
        <dbReference type="EC" id="2.3.1.20"/>
    </reaction>
</comment>
<dbReference type="AlphaFoldDB" id="A0A0L0G821"/>
<keyword evidence="13" id="KW-1185">Reference proteome</keyword>
<dbReference type="OrthoDB" id="619536at2759"/>
<keyword evidence="4" id="KW-0012">Acyltransferase</keyword>
<dbReference type="Proteomes" id="UP000054560">
    <property type="component" value="Unassembled WGS sequence"/>
</dbReference>
<reference evidence="12 13" key="1">
    <citation type="submission" date="2011-02" db="EMBL/GenBank/DDBJ databases">
        <title>The Genome Sequence of Sphaeroforma arctica JP610.</title>
        <authorList>
            <consortium name="The Broad Institute Genome Sequencing Platform"/>
            <person name="Russ C."/>
            <person name="Cuomo C."/>
            <person name="Young S.K."/>
            <person name="Zeng Q."/>
            <person name="Gargeya S."/>
            <person name="Alvarado L."/>
            <person name="Berlin A."/>
            <person name="Chapman S.B."/>
            <person name="Chen Z."/>
            <person name="Freedman E."/>
            <person name="Gellesch M."/>
            <person name="Goldberg J."/>
            <person name="Griggs A."/>
            <person name="Gujja S."/>
            <person name="Heilman E."/>
            <person name="Heiman D."/>
            <person name="Howarth C."/>
            <person name="Mehta T."/>
            <person name="Neiman D."/>
            <person name="Pearson M."/>
            <person name="Roberts A."/>
            <person name="Saif S."/>
            <person name="Shea T."/>
            <person name="Shenoy N."/>
            <person name="Sisk P."/>
            <person name="Stolte C."/>
            <person name="Sykes S."/>
            <person name="White J."/>
            <person name="Yandava C."/>
            <person name="Burger G."/>
            <person name="Gray M.W."/>
            <person name="Holland P.W.H."/>
            <person name="King N."/>
            <person name="Lang F.B.F."/>
            <person name="Roger A.J."/>
            <person name="Ruiz-Trillo I."/>
            <person name="Haas B."/>
            <person name="Nusbaum C."/>
            <person name="Birren B."/>
        </authorList>
    </citation>
    <scope>NUCLEOTIDE SEQUENCE [LARGE SCALE GENOMIC DNA]</scope>
    <source>
        <strain evidence="12 13">JP610</strain>
    </source>
</reference>
<evidence type="ECO:0000256" key="3">
    <source>
        <dbReference type="ARBA" id="ARBA00022679"/>
    </source>
</evidence>
<keyword evidence="8" id="KW-0812">Transmembrane</keyword>
<feature type="domain" description="O-acyltransferase WSD1-like N-terminal" evidence="10">
    <location>
        <begin position="98"/>
        <end position="256"/>
    </location>
</feature>
<evidence type="ECO:0000256" key="8">
    <source>
        <dbReference type="SAM" id="Phobius"/>
    </source>
</evidence>
<evidence type="ECO:0000256" key="9">
    <source>
        <dbReference type="SAM" id="SignalP"/>
    </source>
</evidence>
<dbReference type="Pfam" id="PF06974">
    <property type="entry name" value="WS_DGAT_C"/>
    <property type="match status" value="1"/>
</dbReference>
<evidence type="ECO:0000259" key="10">
    <source>
        <dbReference type="Pfam" id="PF03007"/>
    </source>
</evidence>
<dbReference type="PANTHER" id="PTHR31650:SF1">
    <property type="entry name" value="WAX ESTER SYNTHASE_DIACYLGLYCEROL ACYLTRANSFERASE 4-RELATED"/>
    <property type="match status" value="1"/>
</dbReference>
<dbReference type="InterPro" id="IPR045034">
    <property type="entry name" value="O-acyltransferase_WSD1-like"/>
</dbReference>
<dbReference type="InterPro" id="IPR009721">
    <property type="entry name" value="O-acyltransferase_WSD1_C"/>
</dbReference>
<feature type="transmembrane region" description="Helical" evidence="8">
    <location>
        <begin position="232"/>
        <end position="251"/>
    </location>
</feature>
<feature type="chain" id="PRO_5005539279" evidence="9">
    <location>
        <begin position="19"/>
        <end position="493"/>
    </location>
</feature>
<sequence length="493" mass="55241">MSTPFYILLAVCAVVALAFHFKRRVASISAEAKARYGPETEYIPARDNMWKIEGDTNKCIISSILVVENLTTETMKGEFMSSIKQDHYRRFKQRFVSYKGLPFFIKDEDFDVNVMIRKCDDATKPTNEAELNIFLGRECSLAMPFDRPLWSIMVIEDFQKNSAGISETILLFRIHHTIGDGIALGTMMFNMLNTEEQMKEVKDGNGSTIPERTLVLSESSSQVQKKPPANPWLVHALTTVLFLPTLLQVIFMPWDRNYYKSTNLEGKKIVAMSHTYDLEKVKAIKNKMSANINGKVTLNDVLMGNLGCALNRVWKKLDAGNKPPKDITVVMPINMRSDNNVPIIENRFATPMVKIPTHTPEPIESALSMKKEIDALKKSVTPLIMYYATQIAATILNNILCGALLDLMASKITAVVSNVPGPSETMYIGTHKLNKLTFWVPQRGDCGMGFSIITQGRNVTVGCILDAGCGVESEMVCKEYMTALEEMYEKVVA</sequence>
<dbReference type="GeneID" id="25903265"/>
<dbReference type="UniPathway" id="UPA00282"/>
<protein>
    <submittedName>
        <fullName evidence="12">Uncharacterized protein</fullName>
    </submittedName>
</protein>
<name>A0A0L0G821_9EUKA</name>
<dbReference type="GO" id="GO:0005886">
    <property type="term" value="C:plasma membrane"/>
    <property type="evidence" value="ECO:0007669"/>
    <property type="project" value="TreeGrafter"/>
</dbReference>
<dbReference type="InterPro" id="IPR004255">
    <property type="entry name" value="O-acyltransferase_WSD1_N"/>
</dbReference>
<evidence type="ECO:0000256" key="6">
    <source>
        <dbReference type="ARBA" id="ARBA00047604"/>
    </source>
</evidence>
<dbReference type="PANTHER" id="PTHR31650">
    <property type="entry name" value="O-ACYLTRANSFERASE (WSD1-LIKE) FAMILY PROTEIN"/>
    <property type="match status" value="1"/>
</dbReference>
<evidence type="ECO:0000313" key="13">
    <source>
        <dbReference type="Proteomes" id="UP000054560"/>
    </source>
</evidence>
<dbReference type="RefSeq" id="XP_014158938.1">
    <property type="nucleotide sequence ID" value="XM_014303463.1"/>
</dbReference>
<feature type="signal peptide" evidence="9">
    <location>
        <begin position="1"/>
        <end position="18"/>
    </location>
</feature>
<keyword evidence="8" id="KW-0472">Membrane</keyword>
<dbReference type="Pfam" id="PF03007">
    <property type="entry name" value="WS_DGAT_cat"/>
    <property type="match status" value="1"/>
</dbReference>
<feature type="domain" description="O-acyltransferase WSD1 C-terminal" evidence="11">
    <location>
        <begin position="346"/>
        <end position="487"/>
    </location>
</feature>
<evidence type="ECO:0000313" key="12">
    <source>
        <dbReference type="EMBL" id="KNC85036.1"/>
    </source>
</evidence>
<gene>
    <name evidence="12" type="ORF">SARC_02761</name>
</gene>
<evidence type="ECO:0000256" key="2">
    <source>
        <dbReference type="ARBA" id="ARBA00005189"/>
    </source>
</evidence>
<organism evidence="12 13">
    <name type="scientific">Sphaeroforma arctica JP610</name>
    <dbReference type="NCBI Taxonomy" id="667725"/>
    <lineage>
        <taxon>Eukaryota</taxon>
        <taxon>Ichthyosporea</taxon>
        <taxon>Ichthyophonida</taxon>
        <taxon>Sphaeroforma</taxon>
    </lineage>
</organism>
<dbReference type="EMBL" id="KQ241724">
    <property type="protein sequence ID" value="KNC85036.1"/>
    <property type="molecule type" value="Genomic_DNA"/>
</dbReference>
<evidence type="ECO:0000256" key="7">
    <source>
        <dbReference type="ARBA" id="ARBA00048109"/>
    </source>
</evidence>
<comment type="pathway">
    <text evidence="2">Lipid metabolism.</text>
</comment>
<keyword evidence="9" id="KW-0732">Signal</keyword>
<evidence type="ECO:0000256" key="1">
    <source>
        <dbReference type="ARBA" id="ARBA00004771"/>
    </source>
</evidence>
<keyword evidence="8" id="KW-1133">Transmembrane helix</keyword>
<comment type="similarity">
    <text evidence="5">In the N-terminal section; belongs to the long-chain O-acyltransferase family.</text>
</comment>
<evidence type="ECO:0000259" key="11">
    <source>
        <dbReference type="Pfam" id="PF06974"/>
    </source>
</evidence>
<comment type="pathway">
    <text evidence="1">Glycerolipid metabolism; triacylglycerol biosynthesis.</text>
</comment>
<dbReference type="GO" id="GO:0047196">
    <property type="term" value="F:long-chain-alcohol O-fatty-acyltransferase activity"/>
    <property type="evidence" value="ECO:0007669"/>
    <property type="project" value="UniProtKB-EC"/>
</dbReference>
<accession>A0A0L0G821</accession>
<evidence type="ECO:0000256" key="5">
    <source>
        <dbReference type="ARBA" id="ARBA00024360"/>
    </source>
</evidence>
<comment type="catalytic activity">
    <reaction evidence="6">
        <text>a long chain fatty alcohol + a fatty acyl-CoA = a long-chain alcohol wax ester + CoA</text>
        <dbReference type="Rhea" id="RHEA:38443"/>
        <dbReference type="ChEBI" id="CHEBI:17135"/>
        <dbReference type="ChEBI" id="CHEBI:57287"/>
        <dbReference type="ChEBI" id="CHEBI:77636"/>
        <dbReference type="ChEBI" id="CHEBI:235323"/>
        <dbReference type="EC" id="2.3.1.75"/>
    </reaction>
</comment>
<evidence type="ECO:0000256" key="4">
    <source>
        <dbReference type="ARBA" id="ARBA00023315"/>
    </source>
</evidence>
<proteinExistence type="inferred from homology"/>
<dbReference type="GO" id="GO:0004144">
    <property type="term" value="F:diacylglycerol O-acyltransferase activity"/>
    <property type="evidence" value="ECO:0007669"/>
    <property type="project" value="UniProtKB-EC"/>
</dbReference>
<dbReference type="GO" id="GO:0019432">
    <property type="term" value="P:triglyceride biosynthetic process"/>
    <property type="evidence" value="ECO:0007669"/>
    <property type="project" value="UniProtKB-UniPathway"/>
</dbReference>
<keyword evidence="3" id="KW-0808">Transferase</keyword>